<accession>A0A0V0HTQ2</accession>
<dbReference type="AlphaFoldDB" id="A0A0V0HTQ2"/>
<feature type="region of interest" description="Disordered" evidence="1">
    <location>
        <begin position="223"/>
        <end position="254"/>
    </location>
</feature>
<evidence type="ECO:0000256" key="1">
    <source>
        <dbReference type="SAM" id="MobiDB-lite"/>
    </source>
</evidence>
<proteinExistence type="predicted"/>
<sequence>MTKIPMHDSSTYRSRKIKDANQMIDSSSRISQLDKELEKSKSPWSSVLNNCETSVVQSNLAMYERLQIFCSLCNNPLGLPQNNLFVMCSRTLSTKTHLKSLWKGQPETPDTSRHSIPILIANFSSVDQRIYETTSDNLSVQGIWCKEDGCVFKTIFCPFCVNSRHCLGVQVMASDASNVQLLNKVLLYCDCLVIKEPEASRKELSPSNNSSSDRGLNSIENFTFTPEQQNLGGWRTTKSKMRLPKRSISSSAHR</sequence>
<name>A0A0V0HTQ2_SOLCH</name>
<dbReference type="EMBL" id="GEDG01015090">
    <property type="protein sequence ID" value="JAP23793.1"/>
    <property type="molecule type" value="Transcribed_RNA"/>
</dbReference>
<evidence type="ECO:0000313" key="2">
    <source>
        <dbReference type="EMBL" id="JAP23793.1"/>
    </source>
</evidence>
<protein>
    <submittedName>
        <fullName evidence="2">Putative ovule protein</fullName>
    </submittedName>
</protein>
<reference evidence="2" key="1">
    <citation type="submission" date="2015-12" db="EMBL/GenBank/DDBJ databases">
        <title>Gene expression during late stages of embryo sac development: a critical building block for successful pollen-pistil interactions.</title>
        <authorList>
            <person name="Liu Y."/>
            <person name="Joly V."/>
            <person name="Sabar M."/>
            <person name="Matton D.P."/>
        </authorList>
    </citation>
    <scope>NUCLEOTIDE SEQUENCE</scope>
</reference>
<organism evidence="2">
    <name type="scientific">Solanum chacoense</name>
    <name type="common">Chaco potato</name>
    <dbReference type="NCBI Taxonomy" id="4108"/>
    <lineage>
        <taxon>Eukaryota</taxon>
        <taxon>Viridiplantae</taxon>
        <taxon>Streptophyta</taxon>
        <taxon>Embryophyta</taxon>
        <taxon>Tracheophyta</taxon>
        <taxon>Spermatophyta</taxon>
        <taxon>Magnoliopsida</taxon>
        <taxon>eudicotyledons</taxon>
        <taxon>Gunneridae</taxon>
        <taxon>Pentapetalae</taxon>
        <taxon>asterids</taxon>
        <taxon>lamiids</taxon>
        <taxon>Solanales</taxon>
        <taxon>Solanaceae</taxon>
        <taxon>Solanoideae</taxon>
        <taxon>Solaneae</taxon>
        <taxon>Solanum</taxon>
    </lineage>
</organism>